<proteinExistence type="predicted"/>
<keyword evidence="2" id="KW-1185">Reference proteome</keyword>
<organism evidence="1 2">
    <name type="scientific">Nitrosopumilus ureiphilus</name>
    <dbReference type="NCBI Taxonomy" id="1470067"/>
    <lineage>
        <taxon>Archaea</taxon>
        <taxon>Nitrososphaerota</taxon>
        <taxon>Nitrososphaeria</taxon>
        <taxon>Nitrosopumilales</taxon>
        <taxon>Nitrosopumilaceae</taxon>
        <taxon>Nitrosopumilus</taxon>
    </lineage>
</organism>
<dbReference type="Proteomes" id="UP000509478">
    <property type="component" value="Chromosome"/>
</dbReference>
<reference evidence="1 2" key="1">
    <citation type="submission" date="2018-02" db="EMBL/GenBank/DDBJ databases">
        <title>Complete genome of Nitrosopumilus ureaphilus PS0.</title>
        <authorList>
            <person name="Qin W."/>
            <person name="Zheng Y."/>
            <person name="Stahl D.A."/>
        </authorList>
    </citation>
    <scope>NUCLEOTIDE SEQUENCE [LARGE SCALE GENOMIC DNA]</scope>
    <source>
        <strain evidence="1 2">PS0</strain>
    </source>
</reference>
<accession>A0A7D5M3A8</accession>
<dbReference type="AlphaFoldDB" id="A0A7D5M3A8"/>
<dbReference type="KEGG" id="nue:C5F50_02625"/>
<name>A0A7D5M3A8_9ARCH</name>
<gene>
    <name evidence="1" type="ORF">C5F50_02625</name>
</gene>
<evidence type="ECO:0000313" key="2">
    <source>
        <dbReference type="Proteomes" id="UP000509478"/>
    </source>
</evidence>
<dbReference type="EMBL" id="CP026995">
    <property type="protein sequence ID" value="QLH06094.1"/>
    <property type="molecule type" value="Genomic_DNA"/>
</dbReference>
<sequence length="79" mass="8945">MFREISLLVLLPLILMSVSLAVVGTHTMKIANIPRPTKIKQESTDIQINCDGNLCHNIKNLEHSLFEFEKIFLVLIPNS</sequence>
<protein>
    <submittedName>
        <fullName evidence="1">Uncharacterized protein</fullName>
    </submittedName>
</protein>
<evidence type="ECO:0000313" key="1">
    <source>
        <dbReference type="EMBL" id="QLH06094.1"/>
    </source>
</evidence>